<sequence>MVKTVAFVVETLIVGDDRSSFPGIEVFGSLETESPSQSEITDFFPFPFGKMCLAGILNDREIMLGGNLHHGIHIKWRSANMYRH</sequence>
<dbReference type="EMBL" id="VSSQ01054041">
    <property type="protein sequence ID" value="MPN08026.1"/>
    <property type="molecule type" value="Genomic_DNA"/>
</dbReference>
<proteinExistence type="predicted"/>
<evidence type="ECO:0000313" key="1">
    <source>
        <dbReference type="EMBL" id="MPN08026.1"/>
    </source>
</evidence>
<reference evidence="1" key="1">
    <citation type="submission" date="2019-08" db="EMBL/GenBank/DDBJ databases">
        <authorList>
            <person name="Kucharzyk K."/>
            <person name="Murdoch R.W."/>
            <person name="Higgins S."/>
            <person name="Loffler F."/>
        </authorList>
    </citation>
    <scope>NUCLEOTIDE SEQUENCE</scope>
</reference>
<organism evidence="1">
    <name type="scientific">bioreactor metagenome</name>
    <dbReference type="NCBI Taxonomy" id="1076179"/>
    <lineage>
        <taxon>unclassified sequences</taxon>
        <taxon>metagenomes</taxon>
        <taxon>ecological metagenomes</taxon>
    </lineage>
</organism>
<dbReference type="AlphaFoldDB" id="A0A645F333"/>
<gene>
    <name evidence="1" type="ORF">SDC9_155302</name>
</gene>
<protein>
    <submittedName>
        <fullName evidence="1">Uncharacterized protein</fullName>
    </submittedName>
</protein>
<accession>A0A645F333</accession>
<comment type="caution">
    <text evidence="1">The sequence shown here is derived from an EMBL/GenBank/DDBJ whole genome shotgun (WGS) entry which is preliminary data.</text>
</comment>
<name>A0A645F333_9ZZZZ</name>